<evidence type="ECO:0000256" key="2">
    <source>
        <dbReference type="ARBA" id="ARBA00012417"/>
    </source>
</evidence>
<dbReference type="Pfam" id="PF14579">
    <property type="entry name" value="HHH_6"/>
    <property type="match status" value="1"/>
</dbReference>
<dbReference type="EMBL" id="MHPU01000026">
    <property type="protein sequence ID" value="OGZ88313.1"/>
    <property type="molecule type" value="Genomic_DNA"/>
</dbReference>
<dbReference type="PANTHER" id="PTHR32294:SF0">
    <property type="entry name" value="DNA POLYMERASE III SUBUNIT ALPHA"/>
    <property type="match status" value="1"/>
</dbReference>
<dbReference type="Pfam" id="PF07733">
    <property type="entry name" value="DNA_pol3_alpha"/>
    <property type="match status" value="1"/>
</dbReference>
<organism evidence="10 11">
    <name type="scientific">Candidatus Staskawiczbacteria bacterium RIFOXYD1_FULL_32_13</name>
    <dbReference type="NCBI Taxonomy" id="1802234"/>
    <lineage>
        <taxon>Bacteria</taxon>
        <taxon>Candidatus Staskawicziibacteriota</taxon>
    </lineage>
</organism>
<dbReference type="GO" id="GO:0008408">
    <property type="term" value="F:3'-5' exonuclease activity"/>
    <property type="evidence" value="ECO:0007669"/>
    <property type="project" value="InterPro"/>
</dbReference>
<dbReference type="InterPro" id="IPR011708">
    <property type="entry name" value="DNA_pol3_alpha_NTPase_dom"/>
</dbReference>
<dbReference type="AlphaFoldDB" id="A0A1G2JMY1"/>
<dbReference type="NCBIfam" id="TIGR00594">
    <property type="entry name" value="polc"/>
    <property type="match status" value="1"/>
</dbReference>
<dbReference type="Proteomes" id="UP000178935">
    <property type="component" value="Unassembled WGS sequence"/>
</dbReference>
<sequence length="1064" mass="120028">MAKFTHLHVHSHYSLLDGTAKIDDLLDYVKELGMDSVALTDHGVMYGAVEFFKKAKAKGIKPIIGVEIYVSPESRLLKRANIDVKRYHLILLAKNEIGYKNLVKLVTSAHLEGYYYKPRIDDEILEKHSEGLIGLSACLQGQIPRLLLANQLEKAEELALKYEKFFGKGNFYLELQHHPTIEDQGRANEKLITLSKKTGIPLVATNDIHYLRKEDAEAQDVLMLINTGSDPNDPERLSLKGFDVSMTKPEEMIENFKHIPEAIENTQKIADMCNFQFELGKTKLPLFPVPDNKTAEQYLTELCEIGLQKRFPDKDAEYLESARERMNYELSVINKTGFAGYILIVQDFVNWAKNSRIIVGPGRGSAGGSLVCYLTNITNVNPLDHNLLFERFLNPERISMPDIDMDFTDRRRDEVLKYVSEKYGADHVAQIITFGTMAARAVIRDVGRALAYTYSYCDAMAKMIPTGMDLAEALENVSEFSDLYKNDPQAKRLLDIAKKLEGVARHASTHACGVVIAKDPLTESVPLQHPPGPGGENSIVTQYEMHAIEDLGLLKMDFLGLKNLTIIEDTLARIYVVRNEKVNIDNIPQGDQKTYELLQQALTTSVFQLESDGMKRYLKELIPSNFNDITAMVALYRPGPMQFIPDYIARKHGSQKISYLHPKLEPILKETQGICIYQEQLMKIAQEICGFTLGEADVLRKAVGKKIKELLDAQEQKFINGAINNGVDKKIAEELWQWILPFAAYGFNKSHSAAYALIAYQTAYLKAHYPVEFMASVLTSEKADVERIAVLIEECKKMQIEVLPPNINESLKNFTVVPDKNQIRFGLIAIKNVGEGIIEATTKERKENGQFKTMSDFIYRVSSKDLNKKSMEALIKAGAFDQFAERNQLLQNLEKLLEIARENQKNKASPQIGLFASVKTVNTEIKLEPAIPAKPFEKLMWEKELLGLFVSSHPLASYRKLFESKCFPISKINQTVVNKKIVLGGIISGIKKIITKTGKPMLFMKLEDLTSKIEIVVFPNLLEANPLALQENKIVFIAGRIDDRNSELKVVADDVQEIVTPREV</sequence>
<comment type="subcellular location">
    <subcellularLocation>
        <location evidence="1">Cytoplasm</location>
    </subcellularLocation>
</comment>
<dbReference type="GO" id="GO:0006260">
    <property type="term" value="P:DNA replication"/>
    <property type="evidence" value="ECO:0007669"/>
    <property type="project" value="UniProtKB-KW"/>
</dbReference>
<dbReference type="EC" id="2.7.7.7" evidence="2"/>
<dbReference type="CDD" id="cd12113">
    <property type="entry name" value="PHP_PolIIIA_DnaE3"/>
    <property type="match status" value="1"/>
</dbReference>
<evidence type="ECO:0000256" key="4">
    <source>
        <dbReference type="ARBA" id="ARBA00022679"/>
    </source>
</evidence>
<dbReference type="GO" id="GO:0003676">
    <property type="term" value="F:nucleic acid binding"/>
    <property type="evidence" value="ECO:0007669"/>
    <property type="project" value="InterPro"/>
</dbReference>
<dbReference type="SMART" id="SM00481">
    <property type="entry name" value="POLIIIAc"/>
    <property type="match status" value="1"/>
</dbReference>
<feature type="domain" description="Polymerase/histidinol phosphatase N-terminal" evidence="9">
    <location>
        <begin position="5"/>
        <end position="72"/>
    </location>
</feature>
<dbReference type="Pfam" id="PF01336">
    <property type="entry name" value="tRNA_anti-codon"/>
    <property type="match status" value="1"/>
</dbReference>
<keyword evidence="6" id="KW-0235">DNA replication</keyword>
<gene>
    <name evidence="10" type="ORF">A2561_01805</name>
</gene>
<dbReference type="Gene3D" id="1.10.150.870">
    <property type="match status" value="1"/>
</dbReference>
<evidence type="ECO:0000256" key="1">
    <source>
        <dbReference type="ARBA" id="ARBA00004496"/>
    </source>
</evidence>
<dbReference type="GO" id="GO:0005737">
    <property type="term" value="C:cytoplasm"/>
    <property type="evidence" value="ECO:0007669"/>
    <property type="project" value="UniProtKB-SubCell"/>
</dbReference>
<dbReference type="InterPro" id="IPR016195">
    <property type="entry name" value="Pol/histidinol_Pase-like"/>
</dbReference>
<evidence type="ECO:0000256" key="5">
    <source>
        <dbReference type="ARBA" id="ARBA00022695"/>
    </source>
</evidence>
<keyword evidence="4" id="KW-0808">Transferase</keyword>
<evidence type="ECO:0000256" key="8">
    <source>
        <dbReference type="ARBA" id="ARBA00049244"/>
    </source>
</evidence>
<dbReference type="InterPro" id="IPR040982">
    <property type="entry name" value="DNA_pol3_finger"/>
</dbReference>
<dbReference type="NCBIfam" id="NF005298">
    <property type="entry name" value="PRK06826.1"/>
    <property type="match status" value="1"/>
</dbReference>
<dbReference type="Pfam" id="PF02811">
    <property type="entry name" value="PHP"/>
    <property type="match status" value="1"/>
</dbReference>
<dbReference type="InterPro" id="IPR004805">
    <property type="entry name" value="DnaE2/DnaE/PolC"/>
</dbReference>
<dbReference type="PANTHER" id="PTHR32294">
    <property type="entry name" value="DNA POLYMERASE III SUBUNIT ALPHA"/>
    <property type="match status" value="1"/>
</dbReference>
<evidence type="ECO:0000259" key="9">
    <source>
        <dbReference type="SMART" id="SM00481"/>
    </source>
</evidence>
<protein>
    <recommendedName>
        <fullName evidence="3">DNA polymerase III subunit alpha</fullName>
        <ecNumber evidence="2">2.7.7.7</ecNumber>
    </recommendedName>
</protein>
<dbReference type="CDD" id="cd04485">
    <property type="entry name" value="DnaE_OBF"/>
    <property type="match status" value="1"/>
</dbReference>
<keyword evidence="5" id="KW-0548">Nucleotidyltransferase</keyword>
<dbReference type="InterPro" id="IPR004365">
    <property type="entry name" value="NA-bd_OB_tRNA"/>
</dbReference>
<dbReference type="InterPro" id="IPR004013">
    <property type="entry name" value="PHP_dom"/>
</dbReference>
<dbReference type="NCBIfam" id="NF004226">
    <property type="entry name" value="PRK05673.1"/>
    <property type="match status" value="1"/>
</dbReference>
<dbReference type="InterPro" id="IPR029460">
    <property type="entry name" value="DNAPol_HHH"/>
</dbReference>
<evidence type="ECO:0000256" key="7">
    <source>
        <dbReference type="ARBA" id="ARBA00022932"/>
    </source>
</evidence>
<proteinExistence type="predicted"/>
<evidence type="ECO:0000313" key="11">
    <source>
        <dbReference type="Proteomes" id="UP000178935"/>
    </source>
</evidence>
<evidence type="ECO:0000256" key="6">
    <source>
        <dbReference type="ARBA" id="ARBA00022705"/>
    </source>
</evidence>
<keyword evidence="7" id="KW-0239">DNA-directed DNA polymerase</keyword>
<dbReference type="InterPro" id="IPR003141">
    <property type="entry name" value="Pol/His_phosphatase_N"/>
</dbReference>
<name>A0A1G2JMY1_9BACT</name>
<dbReference type="SUPFAM" id="SSF89550">
    <property type="entry name" value="PHP domain-like"/>
    <property type="match status" value="1"/>
</dbReference>
<comment type="caution">
    <text evidence="10">The sequence shown here is derived from an EMBL/GenBank/DDBJ whole genome shotgun (WGS) entry which is preliminary data.</text>
</comment>
<dbReference type="Gene3D" id="1.10.10.1600">
    <property type="entry name" value="Bacterial DNA polymerase III alpha subunit, thumb domain"/>
    <property type="match status" value="1"/>
</dbReference>
<evidence type="ECO:0000256" key="3">
    <source>
        <dbReference type="ARBA" id="ARBA00019114"/>
    </source>
</evidence>
<reference evidence="10 11" key="1">
    <citation type="journal article" date="2016" name="Nat. Commun.">
        <title>Thousands of microbial genomes shed light on interconnected biogeochemical processes in an aquifer system.</title>
        <authorList>
            <person name="Anantharaman K."/>
            <person name="Brown C.T."/>
            <person name="Hug L.A."/>
            <person name="Sharon I."/>
            <person name="Castelle C.J."/>
            <person name="Probst A.J."/>
            <person name="Thomas B.C."/>
            <person name="Singh A."/>
            <person name="Wilkins M.J."/>
            <person name="Karaoz U."/>
            <person name="Brodie E.L."/>
            <person name="Williams K.H."/>
            <person name="Hubbard S.S."/>
            <person name="Banfield J.F."/>
        </authorList>
    </citation>
    <scope>NUCLEOTIDE SEQUENCE [LARGE SCALE GENOMIC DNA]</scope>
</reference>
<evidence type="ECO:0000313" key="10">
    <source>
        <dbReference type="EMBL" id="OGZ88313.1"/>
    </source>
</evidence>
<dbReference type="Pfam" id="PF17657">
    <property type="entry name" value="DNA_pol3_finger"/>
    <property type="match status" value="1"/>
</dbReference>
<accession>A0A1G2JMY1</accession>
<dbReference type="InterPro" id="IPR041931">
    <property type="entry name" value="DNA_pol3_alpha_thumb_dom"/>
</dbReference>
<comment type="catalytic activity">
    <reaction evidence="8">
        <text>DNA(n) + a 2'-deoxyribonucleoside 5'-triphosphate = DNA(n+1) + diphosphate</text>
        <dbReference type="Rhea" id="RHEA:22508"/>
        <dbReference type="Rhea" id="RHEA-COMP:17339"/>
        <dbReference type="Rhea" id="RHEA-COMP:17340"/>
        <dbReference type="ChEBI" id="CHEBI:33019"/>
        <dbReference type="ChEBI" id="CHEBI:61560"/>
        <dbReference type="ChEBI" id="CHEBI:173112"/>
        <dbReference type="EC" id="2.7.7.7"/>
    </reaction>
</comment>
<dbReference type="Gene3D" id="3.20.20.140">
    <property type="entry name" value="Metal-dependent hydrolases"/>
    <property type="match status" value="1"/>
</dbReference>
<dbReference type="GO" id="GO:0003887">
    <property type="term" value="F:DNA-directed DNA polymerase activity"/>
    <property type="evidence" value="ECO:0007669"/>
    <property type="project" value="UniProtKB-KW"/>
</dbReference>